<comment type="similarity">
    <text evidence="3">Belongs to the MscS (TC 1.A.23) family.</text>
</comment>
<dbReference type="SUPFAM" id="SSF50182">
    <property type="entry name" value="Sm-like ribonucleoproteins"/>
    <property type="match status" value="1"/>
</dbReference>
<accession>A0A7H0SNH5</accession>
<feature type="compositionally biased region" description="Low complexity" evidence="8">
    <location>
        <begin position="485"/>
        <end position="495"/>
    </location>
</feature>
<evidence type="ECO:0000256" key="3">
    <source>
        <dbReference type="ARBA" id="ARBA00008017"/>
    </source>
</evidence>
<sequence length="507" mass="55069">MSYTQYVLLHIWSWIVNTGLNLFLILVLIFLVPRIGRFVLFWVNRRIENRPTNSPADSTDDKTQLALAGVAVYIGQIIALFILLVLLLQTLGFSLTGAAIPATVASAAIGLGAQSIIADFLAGFFILTEKQFGVGDWVKFEGNGIKAEGTVIQVTMRATQIRTLAEETVIIPNSTARVCINASNHWSRAVVSIPIPLLGSENVQEAISRSERAARRALTKPEVKAELLGDLVVQPAVAITPPTTVGMPWLMTMRFMVQSTAGNHWMIERAIRTCILDEFWDEYGSATTTSGELRTEAMPVSSSDTEIIEAPTTEVIPQQHDLKTKEELEQDPAIQDTSVLNPLDPDKDSASGDHDNKEHRSPARRRQWLTFHGWVRPSTTILLVSLIVLFALKMMSLQTADGIGDGFLAPPPMSSTNTPTPTTHSEPTTTESEAPTSTYPREETQPSYTQEPSREPAPSATATTQRQPAPANTPEPHANQGGGAAETHTGAAAQHKSAEPQTTAPVG</sequence>
<dbReference type="InterPro" id="IPR011014">
    <property type="entry name" value="MscS_channel_TM-2"/>
</dbReference>
<dbReference type="Proteomes" id="UP000516320">
    <property type="component" value="Chromosome"/>
</dbReference>
<keyword evidence="11" id="KW-1185">Reference proteome</keyword>
<feature type="region of interest" description="Disordered" evidence="8">
    <location>
        <begin position="408"/>
        <end position="507"/>
    </location>
</feature>
<feature type="region of interest" description="Disordered" evidence="8">
    <location>
        <begin position="288"/>
        <end position="363"/>
    </location>
</feature>
<comment type="subcellular location">
    <subcellularLocation>
        <location evidence="2">Cell membrane</location>
    </subcellularLocation>
    <subcellularLocation>
        <location evidence="1">Membrane</location>
        <topology evidence="1">Multi-pass membrane protein</topology>
    </subcellularLocation>
</comment>
<dbReference type="InterPro" id="IPR010920">
    <property type="entry name" value="LSM_dom_sf"/>
</dbReference>
<feature type="transmembrane region" description="Helical" evidence="9">
    <location>
        <begin position="100"/>
        <end position="127"/>
    </location>
</feature>
<dbReference type="PANTHER" id="PTHR30460">
    <property type="entry name" value="MODERATE CONDUCTANCE MECHANOSENSITIVE CHANNEL YBIO"/>
    <property type="match status" value="1"/>
</dbReference>
<feature type="compositionally biased region" description="Basic and acidic residues" evidence="8">
    <location>
        <begin position="344"/>
        <end position="361"/>
    </location>
</feature>
<name>A0A7H0SNH5_9CORY</name>
<dbReference type="AlphaFoldDB" id="A0A7H0SNH5"/>
<dbReference type="EMBL" id="CP046884">
    <property type="protein sequence ID" value="QNQ90100.1"/>
    <property type="molecule type" value="Genomic_DNA"/>
</dbReference>
<feature type="transmembrane region" description="Helical" evidence="9">
    <location>
        <begin position="20"/>
        <end position="44"/>
    </location>
</feature>
<dbReference type="GO" id="GO:0008381">
    <property type="term" value="F:mechanosensitive monoatomic ion channel activity"/>
    <property type="evidence" value="ECO:0007669"/>
    <property type="project" value="InterPro"/>
</dbReference>
<dbReference type="InterPro" id="IPR006685">
    <property type="entry name" value="MscS_channel_2nd"/>
</dbReference>
<feature type="compositionally biased region" description="Low complexity" evidence="8">
    <location>
        <begin position="456"/>
        <end position="474"/>
    </location>
</feature>
<dbReference type="InterPro" id="IPR023408">
    <property type="entry name" value="MscS_beta-dom_sf"/>
</dbReference>
<dbReference type="Pfam" id="PF00924">
    <property type="entry name" value="MS_channel_2nd"/>
    <property type="match status" value="1"/>
</dbReference>
<evidence type="ECO:0000313" key="11">
    <source>
        <dbReference type="Proteomes" id="UP000516320"/>
    </source>
</evidence>
<evidence type="ECO:0000256" key="5">
    <source>
        <dbReference type="ARBA" id="ARBA00022692"/>
    </source>
</evidence>
<keyword evidence="7 9" id="KW-0472">Membrane</keyword>
<evidence type="ECO:0000256" key="1">
    <source>
        <dbReference type="ARBA" id="ARBA00004141"/>
    </source>
</evidence>
<keyword evidence="4" id="KW-1003">Cell membrane</keyword>
<gene>
    <name evidence="10" type="ORF">GP475_05145</name>
</gene>
<dbReference type="InterPro" id="IPR045276">
    <property type="entry name" value="YbiO_bact"/>
</dbReference>
<protein>
    <submittedName>
        <fullName evidence="10">Mechanosensitive ion channel</fullName>
    </submittedName>
</protein>
<evidence type="ECO:0000256" key="2">
    <source>
        <dbReference type="ARBA" id="ARBA00004236"/>
    </source>
</evidence>
<evidence type="ECO:0000256" key="4">
    <source>
        <dbReference type="ARBA" id="ARBA00022475"/>
    </source>
</evidence>
<dbReference type="RefSeq" id="WP_187975561.1">
    <property type="nucleotide sequence ID" value="NZ_CP046884.1"/>
</dbReference>
<evidence type="ECO:0000256" key="7">
    <source>
        <dbReference type="ARBA" id="ARBA00023136"/>
    </source>
</evidence>
<organism evidence="10 11">
    <name type="scientific">Corynebacterium poyangense</name>
    <dbReference type="NCBI Taxonomy" id="2684405"/>
    <lineage>
        <taxon>Bacteria</taxon>
        <taxon>Bacillati</taxon>
        <taxon>Actinomycetota</taxon>
        <taxon>Actinomycetes</taxon>
        <taxon>Mycobacteriales</taxon>
        <taxon>Corynebacteriaceae</taxon>
        <taxon>Corynebacterium</taxon>
    </lineage>
</organism>
<feature type="transmembrane region" description="Helical" evidence="9">
    <location>
        <begin position="65"/>
        <end position="88"/>
    </location>
</feature>
<keyword evidence="5 9" id="KW-0812">Transmembrane</keyword>
<dbReference type="SUPFAM" id="SSF82861">
    <property type="entry name" value="Mechanosensitive channel protein MscS (YggB), transmembrane region"/>
    <property type="match status" value="1"/>
</dbReference>
<dbReference type="GO" id="GO:0005886">
    <property type="term" value="C:plasma membrane"/>
    <property type="evidence" value="ECO:0007669"/>
    <property type="project" value="UniProtKB-SubCell"/>
</dbReference>
<evidence type="ECO:0000256" key="6">
    <source>
        <dbReference type="ARBA" id="ARBA00022989"/>
    </source>
</evidence>
<dbReference type="PANTHER" id="PTHR30460:SF0">
    <property type="entry name" value="MODERATE CONDUCTANCE MECHANOSENSITIVE CHANNEL YBIO"/>
    <property type="match status" value="1"/>
</dbReference>
<evidence type="ECO:0000313" key="10">
    <source>
        <dbReference type="EMBL" id="QNQ90100.1"/>
    </source>
</evidence>
<feature type="compositionally biased region" description="Low complexity" evidence="8">
    <location>
        <begin position="414"/>
        <end position="439"/>
    </location>
</feature>
<evidence type="ECO:0000256" key="9">
    <source>
        <dbReference type="SAM" id="Phobius"/>
    </source>
</evidence>
<evidence type="ECO:0000256" key="8">
    <source>
        <dbReference type="SAM" id="MobiDB-lite"/>
    </source>
</evidence>
<reference evidence="10 11" key="1">
    <citation type="submission" date="2019-12" db="EMBL/GenBank/DDBJ databases">
        <title>Corynebacterium sp. nov., isolated from feces of the Anser Albifrons in China.</title>
        <authorList>
            <person name="Liu Q."/>
        </authorList>
    </citation>
    <scope>NUCLEOTIDE SEQUENCE [LARGE SCALE GENOMIC DNA]</scope>
    <source>
        <strain evidence="10 11">4H37-19</strain>
    </source>
</reference>
<dbReference type="Gene3D" id="1.10.287.1260">
    <property type="match status" value="1"/>
</dbReference>
<dbReference type="Gene3D" id="2.30.30.60">
    <property type="match status" value="1"/>
</dbReference>
<proteinExistence type="inferred from homology"/>
<dbReference type="KEGG" id="cpoy:GP475_05145"/>
<keyword evidence="6 9" id="KW-1133">Transmembrane helix</keyword>